<dbReference type="GO" id="GO:0016616">
    <property type="term" value="F:oxidoreductase activity, acting on the CH-OH group of donors, NAD or NADP as acceptor"/>
    <property type="evidence" value="ECO:0007669"/>
    <property type="project" value="InterPro"/>
</dbReference>
<dbReference type="NCBIfam" id="TIGR03026">
    <property type="entry name" value="NDP-sugDHase"/>
    <property type="match status" value="1"/>
</dbReference>
<reference evidence="5" key="1">
    <citation type="submission" date="2021-02" db="EMBL/GenBank/DDBJ databases">
        <title>Thiocyanate and organic carbon inputs drive convergent selection for specific autotrophic Afipia and Thiobacillus strains within complex microbiomes.</title>
        <authorList>
            <person name="Huddy R.J."/>
            <person name="Sachdeva R."/>
            <person name="Kadzinga F."/>
            <person name="Kantor R.S."/>
            <person name="Harrison S.T.L."/>
            <person name="Banfield J.F."/>
        </authorList>
    </citation>
    <scope>NUCLEOTIDE SEQUENCE</scope>
    <source>
        <strain evidence="5">SCN18_10_11_15_R4_P_38_20</strain>
    </source>
</reference>
<dbReference type="InterPro" id="IPR028359">
    <property type="entry name" value="UDP_ManNAc/GlcNAc_DH"/>
</dbReference>
<feature type="domain" description="UDP-glucose/GDP-mannose dehydrogenase C-terminal" evidence="4">
    <location>
        <begin position="340"/>
        <end position="440"/>
    </location>
</feature>
<dbReference type="GO" id="GO:0051287">
    <property type="term" value="F:NAD binding"/>
    <property type="evidence" value="ECO:0007669"/>
    <property type="project" value="InterPro"/>
</dbReference>
<accession>A0A8J7PLG2</accession>
<dbReference type="PIRSF" id="PIRSF500136">
    <property type="entry name" value="UDP_ManNAc_DH"/>
    <property type="match status" value="1"/>
</dbReference>
<keyword evidence="2" id="KW-0520">NAD</keyword>
<dbReference type="SUPFAM" id="SSF52413">
    <property type="entry name" value="UDP-glucose/GDP-mannose dehydrogenase C-terminal domain"/>
    <property type="match status" value="1"/>
</dbReference>
<sequence>MTSRSSDNVLNLNQLKENIRSRKAKVGIVGLGYVGLPLAHAFVNNSFSVLGFDIDESKITKLKNSQSYIKYIPASQIAEMNNTGRFQATVDHAQLRDVDVIIICVPTPLTKHREPDMSYVVSTTEAIKPHLKKGHLIILESTTYPGTTEEVLKTILEKSGLICGQDFFLGYSPEREDPGNINYKISTIPKVVGGDDPDTLEMCVALYEAIAAGVVTVSSVKTAEAVKLTENIFRSVNIALVNELKIVFEKMGIDVWEVIEAAKSKPFGYMPFYPGPGLGGHCIPIDPFYLTWKAHEYGISTRFIELAGQINTSMPLRIVQRLAEALDERFSRGLRGSKLLILGIAYKKNVDDMRESPALEIMEILRERGAEVCYYDPFIPEIEKTREHMELAGMKSIECSIKELEKIDAVIICADHDNVDYNFIVENSSLVIDTRNATKEVKNYRERIFKA</sequence>
<evidence type="ECO:0000256" key="2">
    <source>
        <dbReference type="ARBA" id="ARBA00023027"/>
    </source>
</evidence>
<dbReference type="InterPro" id="IPR017476">
    <property type="entry name" value="UDP-Glc/GDP-Man"/>
</dbReference>
<evidence type="ECO:0000256" key="3">
    <source>
        <dbReference type="PIRNR" id="PIRNR000124"/>
    </source>
</evidence>
<evidence type="ECO:0000259" key="4">
    <source>
        <dbReference type="SMART" id="SM00984"/>
    </source>
</evidence>
<dbReference type="AlphaFoldDB" id="A0A8J7PLG2"/>
<evidence type="ECO:0000313" key="5">
    <source>
        <dbReference type="EMBL" id="MBN9412613.1"/>
    </source>
</evidence>
<evidence type="ECO:0000313" key="6">
    <source>
        <dbReference type="Proteomes" id="UP000664414"/>
    </source>
</evidence>
<comment type="similarity">
    <text evidence="3">Belongs to the UDP-glucose/GDP-mannose dehydrogenase family.</text>
</comment>
<dbReference type="InterPro" id="IPR036291">
    <property type="entry name" value="NAD(P)-bd_dom_sf"/>
</dbReference>
<dbReference type="EMBL" id="JAFKGL010000011">
    <property type="protein sequence ID" value="MBN9412613.1"/>
    <property type="molecule type" value="Genomic_DNA"/>
</dbReference>
<proteinExistence type="inferred from homology"/>
<dbReference type="SUPFAM" id="SSF48179">
    <property type="entry name" value="6-phosphogluconate dehydrogenase C-terminal domain-like"/>
    <property type="match status" value="1"/>
</dbReference>
<comment type="caution">
    <text evidence="5">The sequence shown here is derived from an EMBL/GenBank/DDBJ whole genome shotgun (WGS) entry which is preliminary data.</text>
</comment>
<dbReference type="PANTHER" id="PTHR43491">
    <property type="entry name" value="UDP-N-ACETYL-D-MANNOSAMINE DEHYDROGENASE"/>
    <property type="match status" value="1"/>
</dbReference>
<dbReference type="PANTHER" id="PTHR43491:SF1">
    <property type="entry name" value="UDP-N-ACETYL-D-MANNOSAMINE DEHYDROGENASE"/>
    <property type="match status" value="1"/>
</dbReference>
<dbReference type="SMART" id="SM00984">
    <property type="entry name" value="UDPG_MGDP_dh_C"/>
    <property type="match status" value="1"/>
</dbReference>
<organism evidence="5 6">
    <name type="scientific">Candidatus Paracaedimonas acanthamoebae</name>
    <dbReference type="NCBI Taxonomy" id="244581"/>
    <lineage>
        <taxon>Bacteria</taxon>
        <taxon>Pseudomonadati</taxon>
        <taxon>Pseudomonadota</taxon>
        <taxon>Alphaproteobacteria</taxon>
        <taxon>Holosporales</taxon>
        <taxon>Caedimonadaceae</taxon>
        <taxon>Candidatus Paracaedimonas</taxon>
    </lineage>
</organism>
<dbReference type="InterPro" id="IPR014026">
    <property type="entry name" value="UDP-Glc/GDP-Man_DH_dimer"/>
</dbReference>
<dbReference type="InterPro" id="IPR008927">
    <property type="entry name" value="6-PGluconate_DH-like_C_sf"/>
</dbReference>
<dbReference type="Pfam" id="PF03721">
    <property type="entry name" value="UDPG_MGDP_dh_N"/>
    <property type="match status" value="1"/>
</dbReference>
<protein>
    <submittedName>
        <fullName evidence="5">Nucleotide sugar dehydrogenase</fullName>
    </submittedName>
</protein>
<dbReference type="Pfam" id="PF00984">
    <property type="entry name" value="UDPG_MGDP_dh"/>
    <property type="match status" value="1"/>
</dbReference>
<dbReference type="GO" id="GO:0000271">
    <property type="term" value="P:polysaccharide biosynthetic process"/>
    <property type="evidence" value="ECO:0007669"/>
    <property type="project" value="InterPro"/>
</dbReference>
<gene>
    <name evidence="5" type="ORF">J0H12_01630</name>
</gene>
<dbReference type="SUPFAM" id="SSF51735">
    <property type="entry name" value="NAD(P)-binding Rossmann-fold domains"/>
    <property type="match status" value="1"/>
</dbReference>
<dbReference type="Proteomes" id="UP000664414">
    <property type="component" value="Unassembled WGS sequence"/>
</dbReference>
<dbReference type="InterPro" id="IPR001732">
    <property type="entry name" value="UDP-Glc/GDP-Man_DH_N"/>
</dbReference>
<dbReference type="InterPro" id="IPR014027">
    <property type="entry name" value="UDP-Glc/GDP-Man_DH_C"/>
</dbReference>
<dbReference type="Gene3D" id="3.40.50.720">
    <property type="entry name" value="NAD(P)-binding Rossmann-like Domain"/>
    <property type="match status" value="2"/>
</dbReference>
<evidence type="ECO:0000256" key="1">
    <source>
        <dbReference type="ARBA" id="ARBA00023002"/>
    </source>
</evidence>
<dbReference type="InterPro" id="IPR036220">
    <property type="entry name" value="UDP-Glc/GDP-Man_DH_C_sf"/>
</dbReference>
<dbReference type="PIRSF" id="PIRSF000124">
    <property type="entry name" value="UDPglc_GDPman_dh"/>
    <property type="match status" value="1"/>
</dbReference>
<dbReference type="Pfam" id="PF03720">
    <property type="entry name" value="UDPG_MGDP_dh_C"/>
    <property type="match status" value="1"/>
</dbReference>
<keyword evidence="1" id="KW-0560">Oxidoreductase</keyword>
<dbReference type="GO" id="GO:0016628">
    <property type="term" value="F:oxidoreductase activity, acting on the CH-CH group of donors, NAD or NADP as acceptor"/>
    <property type="evidence" value="ECO:0007669"/>
    <property type="project" value="InterPro"/>
</dbReference>
<name>A0A8J7PLG2_9PROT</name>